<gene>
    <name evidence="1" type="ORF">L6164_033721</name>
</gene>
<protein>
    <submittedName>
        <fullName evidence="1">Uncharacterized protein</fullName>
    </submittedName>
</protein>
<proteinExistence type="predicted"/>
<evidence type="ECO:0000313" key="2">
    <source>
        <dbReference type="Proteomes" id="UP000828941"/>
    </source>
</evidence>
<keyword evidence="2" id="KW-1185">Reference proteome</keyword>
<accession>A0ACB9KSQ6</accession>
<evidence type="ECO:0000313" key="1">
    <source>
        <dbReference type="EMBL" id="KAI4300331.1"/>
    </source>
</evidence>
<dbReference type="Proteomes" id="UP000828941">
    <property type="component" value="Chromosome 13"/>
</dbReference>
<comment type="caution">
    <text evidence="1">The sequence shown here is derived from an EMBL/GenBank/DDBJ whole genome shotgun (WGS) entry which is preliminary data.</text>
</comment>
<sequence length="92" mass="10200">MESSNAVVIFDLQPPACSCSRDLSSSHYTYAGLQVSSLILPLEFLNGFARNPVQIFLLVLEPSYLLLPLDYVNGTFELKNDLQVGCSWKLGM</sequence>
<organism evidence="1 2">
    <name type="scientific">Bauhinia variegata</name>
    <name type="common">Purple orchid tree</name>
    <name type="synonym">Phanera variegata</name>
    <dbReference type="NCBI Taxonomy" id="167791"/>
    <lineage>
        <taxon>Eukaryota</taxon>
        <taxon>Viridiplantae</taxon>
        <taxon>Streptophyta</taxon>
        <taxon>Embryophyta</taxon>
        <taxon>Tracheophyta</taxon>
        <taxon>Spermatophyta</taxon>
        <taxon>Magnoliopsida</taxon>
        <taxon>eudicotyledons</taxon>
        <taxon>Gunneridae</taxon>
        <taxon>Pentapetalae</taxon>
        <taxon>rosids</taxon>
        <taxon>fabids</taxon>
        <taxon>Fabales</taxon>
        <taxon>Fabaceae</taxon>
        <taxon>Cercidoideae</taxon>
        <taxon>Cercideae</taxon>
        <taxon>Bauhiniinae</taxon>
        <taxon>Bauhinia</taxon>
    </lineage>
</organism>
<dbReference type="EMBL" id="CM039438">
    <property type="protein sequence ID" value="KAI4300331.1"/>
    <property type="molecule type" value="Genomic_DNA"/>
</dbReference>
<reference evidence="1 2" key="1">
    <citation type="journal article" date="2022" name="DNA Res.">
        <title>Chromosomal-level genome assembly of the orchid tree Bauhinia variegata (Leguminosae; Cercidoideae) supports the allotetraploid origin hypothesis of Bauhinia.</title>
        <authorList>
            <person name="Zhong Y."/>
            <person name="Chen Y."/>
            <person name="Zheng D."/>
            <person name="Pang J."/>
            <person name="Liu Y."/>
            <person name="Luo S."/>
            <person name="Meng S."/>
            <person name="Qian L."/>
            <person name="Wei D."/>
            <person name="Dai S."/>
            <person name="Zhou R."/>
        </authorList>
    </citation>
    <scope>NUCLEOTIDE SEQUENCE [LARGE SCALE GENOMIC DNA]</scope>
    <source>
        <strain evidence="1">BV-YZ2020</strain>
    </source>
</reference>
<name>A0ACB9KSQ6_BAUVA</name>